<proteinExistence type="predicted"/>
<protein>
    <submittedName>
        <fullName evidence="1">Nucleotidyl transferase of uncharacterized function (DUF1814)</fullName>
    </submittedName>
</protein>
<dbReference type="Gene3D" id="3.10.450.620">
    <property type="entry name" value="JHP933, nucleotidyltransferase-like core domain"/>
    <property type="match status" value="1"/>
</dbReference>
<name>A0A2X1A6K1_9BACI</name>
<gene>
    <name evidence="1" type="ORF">NCTC7582_05167</name>
</gene>
<accession>A0A2X1A6K1</accession>
<dbReference type="RefSeq" id="WP_181574734.1">
    <property type="nucleotide sequence ID" value="NZ_UAQE01000007.1"/>
</dbReference>
<sequence>MNLHTQDDSLFNELIYNTAATFGLEEYQVEKDYYVSLLLKKIAEVSPEIVFKGGTSLSKCYDVIKRFSEDIDLNIRVDERVSRTQKKKLKEGILAAIESVEMKFLNDIVEPVVENKSNWDFNKYLVGYSKAQEGETFMINHIIVETNVTYRAFPCEELNVSNYITKYLEQNNMEELILTYDLMPFPIKVQTIERTFIDKIFAICDYHELGNYNRYSRHIYDIHKIWESGLVTLDTLKAILPEVIEIRRPGRDTISCKSGYELVKTLEDIIISNSYKNDYDTNTTEFLAEILPYEEAIKSLKSILQSGILPHRIA</sequence>
<organism evidence="1 2">
    <name type="scientific">Lysinibacillus capsici</name>
    <dbReference type="NCBI Taxonomy" id="2115968"/>
    <lineage>
        <taxon>Bacteria</taxon>
        <taxon>Bacillati</taxon>
        <taxon>Bacillota</taxon>
        <taxon>Bacilli</taxon>
        <taxon>Bacillales</taxon>
        <taxon>Bacillaceae</taxon>
        <taxon>Lysinibacillus</taxon>
    </lineage>
</organism>
<dbReference type="GO" id="GO:0016740">
    <property type="term" value="F:transferase activity"/>
    <property type="evidence" value="ECO:0007669"/>
    <property type="project" value="UniProtKB-KW"/>
</dbReference>
<keyword evidence="1" id="KW-0808">Transferase</keyword>
<reference evidence="1 2" key="1">
    <citation type="submission" date="2018-06" db="EMBL/GenBank/DDBJ databases">
        <authorList>
            <consortium name="Pathogen Informatics"/>
            <person name="Doyle S."/>
        </authorList>
    </citation>
    <scope>NUCLEOTIDE SEQUENCE [LARGE SCALE GENOMIC DNA]</scope>
    <source>
        <strain evidence="1 2">NCTC7582</strain>
    </source>
</reference>
<evidence type="ECO:0000313" key="1">
    <source>
        <dbReference type="EMBL" id="SPU40623.1"/>
    </source>
</evidence>
<dbReference type="Proteomes" id="UP000251431">
    <property type="component" value="Unassembled WGS sequence"/>
</dbReference>
<dbReference type="InterPro" id="IPR014942">
    <property type="entry name" value="AbiEii"/>
</dbReference>
<dbReference type="EMBL" id="UAQE01000007">
    <property type="protein sequence ID" value="SPU40623.1"/>
    <property type="molecule type" value="Genomic_DNA"/>
</dbReference>
<dbReference type="AlphaFoldDB" id="A0A2X1A6K1"/>
<dbReference type="Pfam" id="PF08843">
    <property type="entry name" value="AbiEii"/>
    <property type="match status" value="1"/>
</dbReference>
<evidence type="ECO:0000313" key="2">
    <source>
        <dbReference type="Proteomes" id="UP000251431"/>
    </source>
</evidence>